<protein>
    <recommendedName>
        <fullName evidence="2">WWE domain-containing protein</fullName>
    </recommendedName>
</protein>
<keyword evidence="5" id="KW-1185">Reference proteome</keyword>
<evidence type="ECO:0000313" key="5">
    <source>
        <dbReference type="Proteomes" id="UP000663829"/>
    </source>
</evidence>
<feature type="region of interest" description="Disordered" evidence="1">
    <location>
        <begin position="172"/>
        <end position="195"/>
    </location>
</feature>
<dbReference type="Gene3D" id="3.30.720.50">
    <property type="match status" value="1"/>
</dbReference>
<feature type="compositionally biased region" description="Basic residues" evidence="1">
    <location>
        <begin position="184"/>
        <end position="195"/>
    </location>
</feature>
<sequence length="195" mass="22536">MASPANQARAQWYWKSNSDPWSANAKEEWTKYSDIESAIIEEVFNGKNKTKLAELDNYSINLHDYIQISKSDPNKQRQIKRVLISRYENQEAALKKPPNIQRNSIEEQPSIKTCLSRMRKRLARADAGTALPQPAETLKKRKSSATPCLLSTPPKMVAWTFRHIPNTMKKKSYFPQEHYLRSPTSRKPKPKHVSI</sequence>
<dbReference type="PROSITE" id="PS50918">
    <property type="entry name" value="WWE"/>
    <property type="match status" value="1"/>
</dbReference>
<name>A0A814EQP7_9BILA</name>
<dbReference type="InterPro" id="IPR004170">
    <property type="entry name" value="WWE_dom"/>
</dbReference>
<dbReference type="Proteomes" id="UP000681722">
    <property type="component" value="Unassembled WGS sequence"/>
</dbReference>
<reference evidence="3" key="1">
    <citation type="submission" date="2021-02" db="EMBL/GenBank/DDBJ databases">
        <authorList>
            <person name="Nowell W R."/>
        </authorList>
    </citation>
    <scope>NUCLEOTIDE SEQUENCE</scope>
</reference>
<organism evidence="3 5">
    <name type="scientific">Didymodactylos carnosus</name>
    <dbReference type="NCBI Taxonomy" id="1234261"/>
    <lineage>
        <taxon>Eukaryota</taxon>
        <taxon>Metazoa</taxon>
        <taxon>Spiralia</taxon>
        <taxon>Gnathifera</taxon>
        <taxon>Rotifera</taxon>
        <taxon>Eurotatoria</taxon>
        <taxon>Bdelloidea</taxon>
        <taxon>Philodinida</taxon>
        <taxon>Philodinidae</taxon>
        <taxon>Didymodactylos</taxon>
    </lineage>
</organism>
<dbReference type="GO" id="GO:0008270">
    <property type="term" value="F:zinc ion binding"/>
    <property type="evidence" value="ECO:0007669"/>
    <property type="project" value="InterPro"/>
</dbReference>
<accession>A0A814EQP7</accession>
<dbReference type="SUPFAM" id="SSF117839">
    <property type="entry name" value="WWE domain"/>
    <property type="match status" value="1"/>
</dbReference>
<dbReference type="EMBL" id="CAJOBC010002680">
    <property type="protein sequence ID" value="CAF3745637.1"/>
    <property type="molecule type" value="Genomic_DNA"/>
</dbReference>
<feature type="domain" description="WWE" evidence="2">
    <location>
        <begin position="1"/>
        <end position="81"/>
    </location>
</feature>
<evidence type="ECO:0000256" key="1">
    <source>
        <dbReference type="SAM" id="MobiDB-lite"/>
    </source>
</evidence>
<evidence type="ECO:0000313" key="4">
    <source>
        <dbReference type="EMBL" id="CAF3745637.1"/>
    </source>
</evidence>
<evidence type="ECO:0000259" key="2">
    <source>
        <dbReference type="PROSITE" id="PS50918"/>
    </source>
</evidence>
<dbReference type="InterPro" id="IPR037197">
    <property type="entry name" value="WWE_dom_sf"/>
</dbReference>
<proteinExistence type="predicted"/>
<dbReference type="EMBL" id="CAJNOQ010002680">
    <property type="protein sequence ID" value="CAF0972672.1"/>
    <property type="molecule type" value="Genomic_DNA"/>
</dbReference>
<dbReference type="InterPro" id="IPR018123">
    <property type="entry name" value="WWE-dom_subgr"/>
</dbReference>
<dbReference type="SMART" id="SM00678">
    <property type="entry name" value="WWE"/>
    <property type="match status" value="1"/>
</dbReference>
<comment type="caution">
    <text evidence="3">The sequence shown here is derived from an EMBL/GenBank/DDBJ whole genome shotgun (WGS) entry which is preliminary data.</text>
</comment>
<dbReference type="Pfam" id="PF02825">
    <property type="entry name" value="WWE"/>
    <property type="match status" value="1"/>
</dbReference>
<dbReference type="AlphaFoldDB" id="A0A814EQP7"/>
<gene>
    <name evidence="3" type="ORF">GPM918_LOCUS12322</name>
    <name evidence="4" type="ORF">SRO942_LOCUS12323</name>
</gene>
<dbReference type="Proteomes" id="UP000663829">
    <property type="component" value="Unassembled WGS sequence"/>
</dbReference>
<evidence type="ECO:0000313" key="3">
    <source>
        <dbReference type="EMBL" id="CAF0972672.1"/>
    </source>
</evidence>